<dbReference type="PROSITE" id="PS50943">
    <property type="entry name" value="HTH_CROC1"/>
    <property type="match status" value="1"/>
</dbReference>
<dbReference type="Pfam" id="PF13560">
    <property type="entry name" value="HTH_31"/>
    <property type="match status" value="1"/>
</dbReference>
<dbReference type="STRING" id="994479.GCA_000194155_05380"/>
<accession>A0A2N3Y8C5</accession>
<dbReference type="EMBL" id="PJNB01000001">
    <property type="protein sequence ID" value="PKW19150.1"/>
    <property type="molecule type" value="Genomic_DNA"/>
</dbReference>
<dbReference type="Gene3D" id="1.10.260.40">
    <property type="entry name" value="lambda repressor-like DNA-binding domains"/>
    <property type="match status" value="1"/>
</dbReference>
<proteinExistence type="predicted"/>
<evidence type="ECO:0000259" key="1">
    <source>
        <dbReference type="PROSITE" id="PS50943"/>
    </source>
</evidence>
<dbReference type="AlphaFoldDB" id="A0A2N3Y8C5"/>
<dbReference type="CDD" id="cd00093">
    <property type="entry name" value="HTH_XRE"/>
    <property type="match status" value="1"/>
</dbReference>
<evidence type="ECO:0000313" key="3">
    <source>
        <dbReference type="Proteomes" id="UP000233786"/>
    </source>
</evidence>
<dbReference type="SMART" id="SM00530">
    <property type="entry name" value="HTH_XRE"/>
    <property type="match status" value="1"/>
</dbReference>
<gene>
    <name evidence="2" type="ORF">A8926_7301</name>
</gene>
<dbReference type="Pfam" id="PF19054">
    <property type="entry name" value="DUF5753"/>
    <property type="match status" value="1"/>
</dbReference>
<dbReference type="RefSeq" id="WP_029535754.1">
    <property type="nucleotide sequence ID" value="NZ_CP172070.1"/>
</dbReference>
<dbReference type="InterPro" id="IPR001387">
    <property type="entry name" value="Cro/C1-type_HTH"/>
</dbReference>
<feature type="domain" description="HTH cro/C1-type" evidence="1">
    <location>
        <begin position="10"/>
        <end position="64"/>
    </location>
</feature>
<dbReference type="GO" id="GO:0003677">
    <property type="term" value="F:DNA binding"/>
    <property type="evidence" value="ECO:0007669"/>
    <property type="project" value="InterPro"/>
</dbReference>
<protein>
    <submittedName>
        <fullName evidence="2">Helix-turn-helix protein</fullName>
    </submittedName>
</protein>
<keyword evidence="3" id="KW-1185">Reference proteome</keyword>
<dbReference type="SUPFAM" id="SSF47413">
    <property type="entry name" value="lambda repressor-like DNA-binding domains"/>
    <property type="match status" value="1"/>
</dbReference>
<dbReference type="InterPro" id="IPR010982">
    <property type="entry name" value="Lambda_DNA-bd_dom_sf"/>
</dbReference>
<dbReference type="InterPro" id="IPR043917">
    <property type="entry name" value="DUF5753"/>
</dbReference>
<organism evidence="2 3">
    <name type="scientific">Saccharopolyspora spinosa</name>
    <dbReference type="NCBI Taxonomy" id="60894"/>
    <lineage>
        <taxon>Bacteria</taxon>
        <taxon>Bacillati</taxon>
        <taxon>Actinomycetota</taxon>
        <taxon>Actinomycetes</taxon>
        <taxon>Pseudonocardiales</taxon>
        <taxon>Pseudonocardiaceae</taxon>
        <taxon>Saccharopolyspora</taxon>
    </lineage>
</organism>
<name>A0A2N3Y8C5_SACSN</name>
<dbReference type="Proteomes" id="UP000233786">
    <property type="component" value="Unassembled WGS sequence"/>
</dbReference>
<evidence type="ECO:0000313" key="2">
    <source>
        <dbReference type="EMBL" id="PKW19150.1"/>
    </source>
</evidence>
<comment type="caution">
    <text evidence="2">The sequence shown here is derived from an EMBL/GenBank/DDBJ whole genome shotgun (WGS) entry which is preliminary data.</text>
</comment>
<reference evidence="2" key="1">
    <citation type="submission" date="2017-12" db="EMBL/GenBank/DDBJ databases">
        <title>Sequencing the genomes of 1000 Actinobacteria strains.</title>
        <authorList>
            <person name="Klenk H.-P."/>
        </authorList>
    </citation>
    <scope>NUCLEOTIDE SEQUENCE [LARGE SCALE GENOMIC DNA]</scope>
    <source>
        <strain evidence="2">DSM 44228</strain>
    </source>
</reference>
<sequence length="276" mass="31640">MGRRWLAQEVRRLREAAGLKQSEVAKRLRCNPSKIGHMESMRNTISGPDLEVMLSFLGVPPERIDWYLHLADVAMEKGWWDGNRAIPDWFSLYIGLEWGASEIHEWDLGYVPGLLQTRSYAAAVIRDGLTATERHFEEQTELRLHRQTALDRAEYPLKLHAIVDEAALRRRVGSTQVMREQLEFLVTVSRHRQVTLQVIPFEAGPHRGQLGSFQWLGFPRPDDPGVVYVENQKGGLYLEESHEVTGFHQEFAQLEQRALSPAESTKFLTKLVEDTA</sequence>